<organism evidence="1 2">
    <name type="scientific">Thiorhodococcus drewsii AZ1</name>
    <dbReference type="NCBI Taxonomy" id="765913"/>
    <lineage>
        <taxon>Bacteria</taxon>
        <taxon>Pseudomonadati</taxon>
        <taxon>Pseudomonadota</taxon>
        <taxon>Gammaproteobacteria</taxon>
        <taxon>Chromatiales</taxon>
        <taxon>Chromatiaceae</taxon>
        <taxon>Thiorhodococcus</taxon>
    </lineage>
</organism>
<dbReference type="eggNOG" id="COG4255">
    <property type="taxonomic scope" value="Bacteria"/>
</dbReference>
<proteinExistence type="predicted"/>
<dbReference type="AlphaFoldDB" id="G2E6B0"/>
<dbReference type="OrthoDB" id="5295974at2"/>
<dbReference type="RefSeq" id="WP_007042536.1">
    <property type="nucleotide sequence ID" value="NZ_AFWT01000039.1"/>
</dbReference>
<comment type="caution">
    <text evidence="1">The sequence shown here is derived from an EMBL/GenBank/DDBJ whole genome shotgun (WGS) entry which is preliminary data.</text>
</comment>
<evidence type="ECO:0000313" key="2">
    <source>
        <dbReference type="Proteomes" id="UP000004200"/>
    </source>
</evidence>
<accession>G2E6B0</accession>
<keyword evidence="2" id="KW-1185">Reference proteome</keyword>
<name>G2E6B0_9GAMM</name>
<gene>
    <name evidence="1" type="ORF">ThidrDRAFT_3823</name>
</gene>
<dbReference type="EMBL" id="AFWT01000039">
    <property type="protein sequence ID" value="EGV28368.1"/>
    <property type="molecule type" value="Genomic_DNA"/>
</dbReference>
<dbReference type="InterPro" id="IPR016631">
    <property type="entry name" value="Regulatory_RpfE"/>
</dbReference>
<evidence type="ECO:0000313" key="1">
    <source>
        <dbReference type="EMBL" id="EGV28368.1"/>
    </source>
</evidence>
<dbReference type="STRING" id="765913.ThidrDRAFT_3823"/>
<protein>
    <submittedName>
        <fullName evidence="1">2,3-bisphosphoglycerate-independent phosphoglycerate mutase</fullName>
    </submittedName>
</protein>
<reference evidence="1 2" key="1">
    <citation type="submission" date="2011-06" db="EMBL/GenBank/DDBJ databases">
        <title>The draft genome of Thiorhodococcus drewsii AZ1.</title>
        <authorList>
            <consortium name="US DOE Joint Genome Institute (JGI-PGF)"/>
            <person name="Lucas S."/>
            <person name="Han J."/>
            <person name="Lapidus A."/>
            <person name="Cheng J.-F."/>
            <person name="Goodwin L."/>
            <person name="Pitluck S."/>
            <person name="Peters L."/>
            <person name="Land M.L."/>
            <person name="Hauser L."/>
            <person name="Vogl K."/>
            <person name="Liu Z."/>
            <person name="Imhoff J."/>
            <person name="Thiel V."/>
            <person name="Frigaard N.-U."/>
            <person name="Bryant D.A."/>
            <person name="Woyke T.J."/>
        </authorList>
    </citation>
    <scope>NUCLEOTIDE SEQUENCE [LARGE SCALE GENOMIC DNA]</scope>
    <source>
        <strain evidence="1 2">AZ1</strain>
    </source>
</reference>
<dbReference type="Proteomes" id="UP000004200">
    <property type="component" value="Unassembled WGS sequence"/>
</dbReference>
<sequence>MTAPASIQLICPGLLGPVPALPQPMPPTVAIERLLGRADSRRDDWHDPLLALFGAFGLSHADARDLPSAPVSLLGEGTDVDPDAYWLHADPIHLRPDRDRLLLFAGDSVAPDRVEADALLAAFNDHFADERLRLVAPTPNRWYLRIETAPPPSELPLYRMLGQPLEAVHSGTSDSRRWSSLLNETQMLFHAHPVNQMRMDRGRPTISGLWVWGGGRLPKGIDTDLRCVVADHPLALGLARLAGLDSMTLERSAPELLVEKGRTLVFWDALWNTLEARDLDAWGAALEDLEAWIARIETELRHGTLSALDIQTGAGQSLSVGRRHLRRFWRKGGFSPRLQVG</sequence>
<dbReference type="PIRSF" id="PIRSF015283">
    <property type="entry name" value="Regulatory_RpfE"/>
    <property type="match status" value="1"/>
</dbReference>